<dbReference type="Gene3D" id="1.10.260.40">
    <property type="entry name" value="lambda repressor-like DNA-binding domains"/>
    <property type="match status" value="1"/>
</dbReference>
<dbReference type="KEGG" id="lji:ELX58_02520"/>
<organism evidence="2 3">
    <name type="scientific">Acetilactobacillus jinshanensis</name>
    <dbReference type="NCBI Taxonomy" id="1720083"/>
    <lineage>
        <taxon>Bacteria</taxon>
        <taxon>Bacillati</taxon>
        <taxon>Bacillota</taxon>
        <taxon>Bacilli</taxon>
        <taxon>Lactobacillales</taxon>
        <taxon>Lactobacillaceae</taxon>
        <taxon>Acetilactobacillus</taxon>
    </lineage>
</organism>
<dbReference type="OrthoDB" id="9813152at2"/>
<dbReference type="CDD" id="cd00093">
    <property type="entry name" value="HTH_XRE"/>
    <property type="match status" value="1"/>
</dbReference>
<dbReference type="InterPro" id="IPR001387">
    <property type="entry name" value="Cro/C1-type_HTH"/>
</dbReference>
<proteinExistence type="predicted"/>
<sequence>MKFSDLLNKNTVNNMKNKSVKHAKHQAKHAQGARSKLADRRMANMWTLYEAAKECGVTQGVIHRWETTGTTPNDTMYSIKKYAKVLKMNVDDLLKILK</sequence>
<feature type="domain" description="HTH cro/C1-type" evidence="1">
    <location>
        <begin position="37"/>
        <end position="93"/>
    </location>
</feature>
<dbReference type="Proteomes" id="UP000294321">
    <property type="component" value="Chromosome"/>
</dbReference>
<dbReference type="InterPro" id="IPR010982">
    <property type="entry name" value="Lambda_DNA-bd_dom_sf"/>
</dbReference>
<dbReference type="EMBL" id="CP034726">
    <property type="protein sequence ID" value="QBP18042.1"/>
    <property type="molecule type" value="Genomic_DNA"/>
</dbReference>
<gene>
    <name evidence="2" type="ORF">ELX58_02520</name>
</gene>
<evidence type="ECO:0000259" key="1">
    <source>
        <dbReference type="PROSITE" id="PS50943"/>
    </source>
</evidence>
<evidence type="ECO:0000313" key="3">
    <source>
        <dbReference type="Proteomes" id="UP000294321"/>
    </source>
</evidence>
<dbReference type="GO" id="GO:0003677">
    <property type="term" value="F:DNA binding"/>
    <property type="evidence" value="ECO:0007669"/>
    <property type="project" value="InterPro"/>
</dbReference>
<dbReference type="SUPFAM" id="SSF47413">
    <property type="entry name" value="lambda repressor-like DNA-binding domains"/>
    <property type="match status" value="1"/>
</dbReference>
<accession>A0A4P6ZKT5</accession>
<dbReference type="SMART" id="SM00530">
    <property type="entry name" value="HTH_XRE"/>
    <property type="match status" value="1"/>
</dbReference>
<dbReference type="Pfam" id="PF01381">
    <property type="entry name" value="HTH_3"/>
    <property type="match status" value="1"/>
</dbReference>
<keyword evidence="3" id="KW-1185">Reference proteome</keyword>
<dbReference type="PROSITE" id="PS50943">
    <property type="entry name" value="HTH_CROC1"/>
    <property type="match status" value="1"/>
</dbReference>
<reference evidence="3" key="1">
    <citation type="submission" date="2018-12" db="EMBL/GenBank/DDBJ databases">
        <title>A new species of lactobacillus.</title>
        <authorList>
            <person name="Jian Y."/>
            <person name="Xin L."/>
            <person name="Hong Z.J."/>
            <person name="Ming L.Z."/>
            <person name="Hong X.Z."/>
        </authorList>
    </citation>
    <scope>NUCLEOTIDE SEQUENCE [LARGE SCALE GENOMIC DNA]</scope>
    <source>
        <strain evidence="3">HSLZ-75</strain>
    </source>
</reference>
<dbReference type="RefSeq" id="WP_133441599.1">
    <property type="nucleotide sequence ID" value="NZ_CP034726.1"/>
</dbReference>
<dbReference type="AlphaFoldDB" id="A0A4P6ZKT5"/>
<name>A0A4P6ZKT5_9LACO</name>
<protein>
    <submittedName>
        <fullName evidence="2">XRE family transcriptional regulator</fullName>
    </submittedName>
</protein>
<evidence type="ECO:0000313" key="2">
    <source>
        <dbReference type="EMBL" id="QBP18042.1"/>
    </source>
</evidence>